<feature type="region of interest" description="Disordered" evidence="1">
    <location>
        <begin position="1"/>
        <end position="26"/>
    </location>
</feature>
<dbReference type="AlphaFoldDB" id="A0A940MKY1"/>
<dbReference type="Gene3D" id="3.30.559.10">
    <property type="entry name" value="Chloramphenicol acetyltransferase-like domain"/>
    <property type="match status" value="1"/>
</dbReference>
<evidence type="ECO:0000256" key="1">
    <source>
        <dbReference type="SAM" id="MobiDB-lite"/>
    </source>
</evidence>
<dbReference type="GO" id="GO:0008811">
    <property type="term" value="F:chloramphenicol O-acetyltransferase activity"/>
    <property type="evidence" value="ECO:0007669"/>
    <property type="project" value="InterPro"/>
</dbReference>
<dbReference type="InterPro" id="IPR001707">
    <property type="entry name" value="Cmp_AcTrfase"/>
</dbReference>
<dbReference type="InterPro" id="IPR023213">
    <property type="entry name" value="CAT-like_dom_sf"/>
</dbReference>
<dbReference type="SMART" id="SM01059">
    <property type="entry name" value="CAT"/>
    <property type="match status" value="1"/>
</dbReference>
<sequence length="229" mass="24980">MSENATGPSTGQPTGQPTGQTTGHTAIDLDTWDRAQAYRWFRAYAKPHYAVTCRLDVTRLMRDRKPAGVSPFRASLWAIGAALSAVPDMRTRFRDDTVVRYDRVALSFTVARPGGGFGYAYQDWQADFAAFDRGVQATIATVRAGRDLSANTASDAVAYLSCLPWLDFTALDHATPGPEDCIPRVSWGRIVPEGDRYAMAVNVQVNHAVTDGEHLGSFYSALQEALDSA</sequence>
<gene>
    <name evidence="2" type="ORF">J5474_04060</name>
</gene>
<dbReference type="Proteomes" id="UP000675940">
    <property type="component" value="Unassembled WGS sequence"/>
</dbReference>
<dbReference type="PANTHER" id="PTHR38474">
    <property type="entry name" value="SLR0299 PROTEIN"/>
    <property type="match status" value="1"/>
</dbReference>
<feature type="compositionally biased region" description="Low complexity" evidence="1">
    <location>
        <begin position="1"/>
        <end position="23"/>
    </location>
</feature>
<proteinExistence type="predicted"/>
<organism evidence="2 3">
    <name type="scientific">Sagittula salina</name>
    <dbReference type="NCBI Taxonomy" id="2820268"/>
    <lineage>
        <taxon>Bacteria</taxon>
        <taxon>Pseudomonadati</taxon>
        <taxon>Pseudomonadota</taxon>
        <taxon>Alphaproteobacteria</taxon>
        <taxon>Rhodobacterales</taxon>
        <taxon>Roseobacteraceae</taxon>
        <taxon>Sagittula</taxon>
    </lineage>
</organism>
<keyword evidence="3" id="KW-1185">Reference proteome</keyword>
<dbReference type="EMBL" id="JAGISH010000002">
    <property type="protein sequence ID" value="MBP0481665.1"/>
    <property type="molecule type" value="Genomic_DNA"/>
</dbReference>
<reference evidence="2" key="1">
    <citation type="submission" date="2021-03" db="EMBL/GenBank/DDBJ databases">
        <title>Sagittula salina sp. nov. strain M10.9X isolated from the marine waste.</title>
        <authorList>
            <person name="Satari L."/>
            <person name="Molina-Menor E."/>
            <person name="Vidal-Verdu A."/>
            <person name="Pascual J."/>
            <person name="Pereto J."/>
            <person name="Porcar M."/>
        </authorList>
    </citation>
    <scope>NUCLEOTIDE SEQUENCE</scope>
    <source>
        <strain evidence="2">M10.9X</strain>
    </source>
</reference>
<accession>A0A940MKY1</accession>
<protein>
    <submittedName>
        <fullName evidence="2">Chloramphenicol acetyltransferase</fullName>
    </submittedName>
</protein>
<dbReference type="Pfam" id="PF00302">
    <property type="entry name" value="CAT"/>
    <property type="match status" value="1"/>
</dbReference>
<evidence type="ECO:0000313" key="3">
    <source>
        <dbReference type="Proteomes" id="UP000675940"/>
    </source>
</evidence>
<dbReference type="RefSeq" id="WP_209359536.1">
    <property type="nucleotide sequence ID" value="NZ_JAGISH010000002.1"/>
</dbReference>
<dbReference type="PANTHER" id="PTHR38474:SF1">
    <property type="entry name" value="SLR0299 PROTEIN"/>
    <property type="match status" value="1"/>
</dbReference>
<comment type="caution">
    <text evidence="2">The sequence shown here is derived from an EMBL/GenBank/DDBJ whole genome shotgun (WGS) entry which is preliminary data.</text>
</comment>
<evidence type="ECO:0000313" key="2">
    <source>
        <dbReference type="EMBL" id="MBP0481665.1"/>
    </source>
</evidence>
<dbReference type="SUPFAM" id="SSF52777">
    <property type="entry name" value="CoA-dependent acyltransferases"/>
    <property type="match status" value="1"/>
</dbReference>
<name>A0A940MKY1_9RHOB</name>